<dbReference type="Pfam" id="PF01243">
    <property type="entry name" value="PNPOx_N"/>
    <property type="match status" value="1"/>
</dbReference>
<dbReference type="SUPFAM" id="SSF50475">
    <property type="entry name" value="FMN-binding split barrel"/>
    <property type="match status" value="1"/>
</dbReference>
<proteinExistence type="predicted"/>
<sequence>MFGSNGEKELQKRYKSESRAQAFYDNQTLEHLNPEMIRFIAKQQMMFVSTADSQGNCDASFRAGEPGFVKVLDAKTLAYPEYRGNGVYASIGNILENPHIGLLFIDFFQDCIGLHVNGTAFIEEEIADLNDPKAERWVKIKVEEAYIHCSKHIPLLKKLDKEIHWGTDNAEYKGGDYFKAKLTKQTKHSNQTL</sequence>
<dbReference type="STRING" id="1830138.SAMN05443507_11819"/>
<dbReference type="OrthoDB" id="9796486at2"/>
<gene>
    <name evidence="2" type="ORF">SAMN05443507_11819</name>
</gene>
<dbReference type="AlphaFoldDB" id="A0A1M6U027"/>
<keyword evidence="3" id="KW-1185">Reference proteome</keyword>
<accession>A0A1M6U027</accession>
<evidence type="ECO:0000259" key="1">
    <source>
        <dbReference type="Pfam" id="PF01243"/>
    </source>
</evidence>
<feature type="domain" description="Pyridoxamine 5'-phosphate oxidase N-terminal" evidence="1">
    <location>
        <begin position="33"/>
        <end position="146"/>
    </location>
</feature>
<dbReference type="Proteomes" id="UP000184016">
    <property type="component" value="Unassembled WGS sequence"/>
</dbReference>
<dbReference type="InterPro" id="IPR011576">
    <property type="entry name" value="Pyridox_Oxase_N"/>
</dbReference>
<protein>
    <recommendedName>
        <fullName evidence="1">Pyridoxamine 5'-phosphate oxidase N-terminal domain-containing protein</fullName>
    </recommendedName>
</protein>
<dbReference type="RefSeq" id="WP_072874579.1">
    <property type="nucleotide sequence ID" value="NZ_FRAF01000018.1"/>
</dbReference>
<reference evidence="3" key="1">
    <citation type="submission" date="2016-11" db="EMBL/GenBank/DDBJ databases">
        <authorList>
            <person name="Varghese N."/>
            <person name="Submissions S."/>
        </authorList>
    </citation>
    <scope>NUCLEOTIDE SEQUENCE [LARGE SCALE GENOMIC DNA]</scope>
    <source>
        <strain evidence="3">USBA-503</strain>
    </source>
</reference>
<dbReference type="PANTHER" id="PTHR42815:SF2">
    <property type="entry name" value="FAD-BINDING, PUTATIVE (AFU_ORTHOLOGUE AFUA_6G07600)-RELATED"/>
    <property type="match status" value="1"/>
</dbReference>
<dbReference type="Gene3D" id="2.30.110.10">
    <property type="entry name" value="Electron Transport, Fmn-binding Protein, Chain A"/>
    <property type="match status" value="1"/>
</dbReference>
<dbReference type="InterPro" id="IPR012349">
    <property type="entry name" value="Split_barrel_FMN-bd"/>
</dbReference>
<dbReference type="PANTHER" id="PTHR42815">
    <property type="entry name" value="FAD-BINDING, PUTATIVE (AFU_ORTHOLOGUE AFUA_6G07600)-RELATED"/>
    <property type="match status" value="1"/>
</dbReference>
<evidence type="ECO:0000313" key="3">
    <source>
        <dbReference type="Proteomes" id="UP000184016"/>
    </source>
</evidence>
<evidence type="ECO:0000313" key="2">
    <source>
        <dbReference type="EMBL" id="SHK62521.1"/>
    </source>
</evidence>
<dbReference type="EMBL" id="FRAF01000018">
    <property type="protein sequence ID" value="SHK62521.1"/>
    <property type="molecule type" value="Genomic_DNA"/>
</dbReference>
<name>A0A1M6U027_9BACL</name>
<organism evidence="2 3">
    <name type="scientific">Alicyclobacillus tolerans</name>
    <dbReference type="NCBI Taxonomy" id="90970"/>
    <lineage>
        <taxon>Bacteria</taxon>
        <taxon>Bacillati</taxon>
        <taxon>Bacillota</taxon>
        <taxon>Bacilli</taxon>
        <taxon>Bacillales</taxon>
        <taxon>Alicyclobacillaceae</taxon>
        <taxon>Alicyclobacillus</taxon>
    </lineage>
</organism>